<feature type="non-terminal residue" evidence="1">
    <location>
        <position position="1"/>
    </location>
</feature>
<protein>
    <recommendedName>
        <fullName evidence="3">Methyltransferase domain-containing protein</fullName>
    </recommendedName>
</protein>
<dbReference type="OrthoDB" id="2013972at2759"/>
<gene>
    <name evidence="1" type="ORF">EDB81DRAFT_664743</name>
</gene>
<evidence type="ECO:0000313" key="2">
    <source>
        <dbReference type="Proteomes" id="UP000738349"/>
    </source>
</evidence>
<dbReference type="EMBL" id="JAGMUV010000022">
    <property type="protein sequence ID" value="KAH7124290.1"/>
    <property type="molecule type" value="Genomic_DNA"/>
</dbReference>
<reference evidence="1" key="1">
    <citation type="journal article" date="2021" name="Nat. Commun.">
        <title>Genetic determinants of endophytism in the Arabidopsis root mycobiome.</title>
        <authorList>
            <person name="Mesny F."/>
            <person name="Miyauchi S."/>
            <person name="Thiergart T."/>
            <person name="Pickel B."/>
            <person name="Atanasova L."/>
            <person name="Karlsson M."/>
            <person name="Huettel B."/>
            <person name="Barry K.W."/>
            <person name="Haridas S."/>
            <person name="Chen C."/>
            <person name="Bauer D."/>
            <person name="Andreopoulos W."/>
            <person name="Pangilinan J."/>
            <person name="LaButti K."/>
            <person name="Riley R."/>
            <person name="Lipzen A."/>
            <person name="Clum A."/>
            <person name="Drula E."/>
            <person name="Henrissat B."/>
            <person name="Kohler A."/>
            <person name="Grigoriev I.V."/>
            <person name="Martin F.M."/>
            <person name="Hacquard S."/>
        </authorList>
    </citation>
    <scope>NUCLEOTIDE SEQUENCE</scope>
    <source>
        <strain evidence="1">MPI-CAGE-AT-0147</strain>
    </source>
</reference>
<dbReference type="SUPFAM" id="SSF53335">
    <property type="entry name" value="S-adenosyl-L-methionine-dependent methyltransferases"/>
    <property type="match status" value="1"/>
</dbReference>
<comment type="caution">
    <text evidence="1">The sequence shown here is derived from an EMBL/GenBank/DDBJ whole genome shotgun (WGS) entry which is preliminary data.</text>
</comment>
<sequence length="114" mass="12864">VTGVDLSPIQPTAIHPNVAFYVDDLEDSWDFSTKFDFIFARFLTGSIRDWPKFSRQSFECLTPGGTIELIDMVYPVRSDDGTLSEDSTLYKWSKLLLGVFNTNGSPLDSALKYK</sequence>
<name>A0A9P9DPB2_9HYPO</name>
<keyword evidence="2" id="KW-1185">Reference proteome</keyword>
<evidence type="ECO:0008006" key="3">
    <source>
        <dbReference type="Google" id="ProtNLM"/>
    </source>
</evidence>
<dbReference type="Pfam" id="PF13489">
    <property type="entry name" value="Methyltransf_23"/>
    <property type="match status" value="1"/>
</dbReference>
<dbReference type="InterPro" id="IPR029063">
    <property type="entry name" value="SAM-dependent_MTases_sf"/>
</dbReference>
<dbReference type="Gene3D" id="3.40.50.150">
    <property type="entry name" value="Vaccinia Virus protein VP39"/>
    <property type="match status" value="1"/>
</dbReference>
<proteinExistence type="predicted"/>
<organism evidence="1 2">
    <name type="scientific">Dactylonectria macrodidyma</name>
    <dbReference type="NCBI Taxonomy" id="307937"/>
    <lineage>
        <taxon>Eukaryota</taxon>
        <taxon>Fungi</taxon>
        <taxon>Dikarya</taxon>
        <taxon>Ascomycota</taxon>
        <taxon>Pezizomycotina</taxon>
        <taxon>Sordariomycetes</taxon>
        <taxon>Hypocreomycetidae</taxon>
        <taxon>Hypocreales</taxon>
        <taxon>Nectriaceae</taxon>
        <taxon>Dactylonectria</taxon>
    </lineage>
</organism>
<dbReference type="AlphaFoldDB" id="A0A9P9DPB2"/>
<accession>A0A9P9DPB2</accession>
<evidence type="ECO:0000313" key="1">
    <source>
        <dbReference type="EMBL" id="KAH7124290.1"/>
    </source>
</evidence>
<dbReference type="Proteomes" id="UP000738349">
    <property type="component" value="Unassembled WGS sequence"/>
</dbReference>